<feature type="binding site" evidence="13">
    <location>
        <begin position="118"/>
        <end position="121"/>
    </location>
    <ligand>
        <name>NAD(+)</name>
        <dbReference type="ChEBI" id="CHEBI:57540"/>
    </ligand>
</feature>
<feature type="binding site" evidence="13">
    <location>
        <position position="151"/>
    </location>
    <ligand>
        <name>(S)-2,3,4,5-tetrahydrodipicolinate</name>
        <dbReference type="ChEBI" id="CHEBI:16845"/>
    </ligand>
</feature>
<sequence length="257" mass="26840">MTVKIAVAGARGRMGQLIIEEVGKFQDLELVAGFDVRGVGDPLGGGVVVSDASELAEVLRGSGAEVLIDFTTPAATVENVRAAADLGVHLVVGTTGLSEDQRREIARAIGRRVAAVISPNYSLGVNLFWRLIEVAARSLQGYDIEVIEAHHRNKVDAPSGTAAEAVRVLAEATGKGEAVYGREGQGLRGEEIGVHAVRAGDIVGDHTVLFAGPGERLEIKHQAHSRQAFASGAVRAARWVAAAPGGVYAMADVLGQR</sequence>
<comment type="caution">
    <text evidence="13">Was originally thought to be a dihydrodipicolinate reductase (DHDPR), catalyzing the conversion of dihydrodipicolinate to tetrahydrodipicolinate. However, it was shown in E.coli that the substrate of the enzymatic reaction is not dihydrodipicolinate (DHDP) but in fact (2S,4S)-4-hydroxy-2,3,4,5-tetrahydrodipicolinic acid (HTPA), the product released by the DapA-catalyzed reaction.</text>
</comment>
<feature type="active site" description="Proton donor" evidence="13">
    <location>
        <position position="154"/>
    </location>
</feature>
<dbReference type="InterPro" id="IPR000846">
    <property type="entry name" value="DapB_N"/>
</dbReference>
<evidence type="ECO:0000256" key="13">
    <source>
        <dbReference type="HAMAP-Rule" id="MF_00102"/>
    </source>
</evidence>
<keyword evidence="2 13" id="KW-0963">Cytoplasm</keyword>
<dbReference type="PIRSF" id="PIRSF000161">
    <property type="entry name" value="DHPR"/>
    <property type="match status" value="1"/>
</dbReference>
<keyword evidence="7 13" id="KW-0520">NAD</keyword>
<dbReference type="InterPro" id="IPR022663">
    <property type="entry name" value="DapB_C"/>
</dbReference>
<evidence type="ECO:0000256" key="12">
    <source>
        <dbReference type="ARBA" id="ARBA00049396"/>
    </source>
</evidence>
<dbReference type="PATRIC" id="fig|301375.6.peg.1207"/>
<reference evidence="17" key="1">
    <citation type="journal article" date="2015" name="MBio">
        <title>Genome-resolved metagenomic analysis reveals roles for candidate phyla and other microbial community members in biogeochemical transformations in oil reservoirs.</title>
        <authorList>
            <person name="Hu P."/>
            <person name="Tom L."/>
            <person name="Singh A."/>
            <person name="Thomas B.C."/>
            <person name="Baker B.J."/>
            <person name="Piceno Y.M."/>
            <person name="Andersen G.L."/>
            <person name="Banfield J.F."/>
        </authorList>
    </citation>
    <scope>NUCLEOTIDE SEQUENCE [LARGE SCALE GENOMIC DNA]</scope>
    <source>
        <strain evidence="17">56_747</strain>
    </source>
</reference>
<evidence type="ECO:0000256" key="4">
    <source>
        <dbReference type="ARBA" id="ARBA00022857"/>
    </source>
</evidence>
<dbReference type="Gene3D" id="3.30.360.10">
    <property type="entry name" value="Dihydrodipicolinate Reductase, domain 2"/>
    <property type="match status" value="1"/>
</dbReference>
<evidence type="ECO:0000259" key="14">
    <source>
        <dbReference type="Pfam" id="PF01113"/>
    </source>
</evidence>
<evidence type="ECO:0000313" key="16">
    <source>
        <dbReference type="EMBL" id="KUK44016.1"/>
    </source>
</evidence>
<dbReference type="AlphaFoldDB" id="A0A101FTD4"/>
<comment type="similarity">
    <text evidence="1 13">Belongs to the DapB family.</text>
</comment>
<dbReference type="GO" id="GO:0016726">
    <property type="term" value="F:oxidoreductase activity, acting on CH or CH2 groups, NAD or NADP as acceptor"/>
    <property type="evidence" value="ECO:0007669"/>
    <property type="project" value="UniProtKB-UniRule"/>
</dbReference>
<dbReference type="CDD" id="cd02274">
    <property type="entry name" value="DHDPR_N"/>
    <property type="match status" value="1"/>
</dbReference>
<evidence type="ECO:0000256" key="5">
    <source>
        <dbReference type="ARBA" id="ARBA00022915"/>
    </source>
</evidence>
<evidence type="ECO:0000313" key="18">
    <source>
        <dbReference type="Proteomes" id="UP000053961"/>
    </source>
</evidence>
<dbReference type="PROSITE" id="PS01298">
    <property type="entry name" value="DAPB"/>
    <property type="match status" value="1"/>
</dbReference>
<evidence type="ECO:0000256" key="1">
    <source>
        <dbReference type="ARBA" id="ARBA00006642"/>
    </source>
</evidence>
<protein>
    <recommendedName>
        <fullName evidence="10 13">4-hydroxy-tetrahydrodipicolinate reductase</fullName>
        <shortName evidence="13">HTPA reductase</shortName>
        <ecNumber evidence="10 13">1.17.1.8</ecNumber>
    </recommendedName>
</protein>
<dbReference type="Pfam" id="PF05173">
    <property type="entry name" value="DapB_C"/>
    <property type="match status" value="1"/>
</dbReference>
<feature type="binding site" evidence="13">
    <location>
        <begin position="93"/>
        <end position="95"/>
    </location>
    <ligand>
        <name>NAD(+)</name>
        <dbReference type="ChEBI" id="CHEBI:57540"/>
    </ligand>
</feature>
<dbReference type="PANTHER" id="PTHR20836">
    <property type="entry name" value="DIHYDRODIPICOLINATE REDUCTASE"/>
    <property type="match status" value="1"/>
</dbReference>
<dbReference type="FunFam" id="3.30.360.10:FF:000004">
    <property type="entry name" value="4-hydroxy-tetrahydrodipicolinate reductase"/>
    <property type="match status" value="1"/>
</dbReference>
<reference evidence="18 19" key="2">
    <citation type="journal article" date="2015" name="MBio">
        <title>Genome-Resolved Metagenomic Analysis Reveals Roles for Candidate Phyla and Other Microbial Community Members in Biogeochemical Transformations in Oil Reservoirs.</title>
        <authorList>
            <person name="Hu P."/>
            <person name="Tom L."/>
            <person name="Singh A."/>
            <person name="Thomas B.C."/>
            <person name="Baker B.J."/>
            <person name="Piceno Y.M."/>
            <person name="Andersen G.L."/>
            <person name="Banfield J.F."/>
        </authorList>
    </citation>
    <scope>NUCLEOTIDE SEQUENCE [LARGE SCALE GENOMIC DNA]</scope>
    <source>
        <strain evidence="16">57_489</strain>
    </source>
</reference>
<evidence type="ECO:0000256" key="8">
    <source>
        <dbReference type="ARBA" id="ARBA00023154"/>
    </source>
</evidence>
<dbReference type="Proteomes" id="UP000057043">
    <property type="component" value="Unassembled WGS sequence"/>
</dbReference>
<evidence type="ECO:0000256" key="7">
    <source>
        <dbReference type="ARBA" id="ARBA00023027"/>
    </source>
</evidence>
<dbReference type="Proteomes" id="UP000053961">
    <property type="component" value="Unassembled WGS sequence"/>
</dbReference>
<gene>
    <name evidence="13" type="primary">dapB</name>
    <name evidence="16" type="ORF">XD72_1595</name>
    <name evidence="17" type="ORF">XE07_0190</name>
</gene>
<evidence type="ECO:0000256" key="11">
    <source>
        <dbReference type="ARBA" id="ARBA00049080"/>
    </source>
</evidence>
<evidence type="ECO:0000313" key="19">
    <source>
        <dbReference type="Proteomes" id="UP000057043"/>
    </source>
</evidence>
<keyword evidence="4 13" id="KW-0521">NADP</keyword>
<dbReference type="NCBIfam" id="TIGR00036">
    <property type="entry name" value="dapB"/>
    <property type="match status" value="1"/>
</dbReference>
<feature type="binding site" evidence="13">
    <location>
        <position position="37"/>
    </location>
    <ligand>
        <name>NADP(+)</name>
        <dbReference type="ChEBI" id="CHEBI:58349"/>
    </ligand>
</feature>
<keyword evidence="6 13" id="KW-0560">Oxidoreductase</keyword>
<dbReference type="SUPFAM" id="SSF55347">
    <property type="entry name" value="Glyceraldehyde-3-phosphate dehydrogenase-like, C-terminal domain"/>
    <property type="match status" value="1"/>
</dbReference>
<dbReference type="GO" id="GO:0019877">
    <property type="term" value="P:diaminopimelate biosynthetic process"/>
    <property type="evidence" value="ECO:0007669"/>
    <property type="project" value="UniProtKB-UniRule"/>
</dbReference>
<comment type="function">
    <text evidence="13">Catalyzes the conversion of 4-hydroxy-tetrahydrodipicolinate (HTPA) to tetrahydrodipicolinate.</text>
</comment>
<evidence type="ECO:0000256" key="3">
    <source>
        <dbReference type="ARBA" id="ARBA00022605"/>
    </source>
</evidence>
<dbReference type="Gene3D" id="3.40.50.720">
    <property type="entry name" value="NAD(P)-binding Rossmann-like Domain"/>
    <property type="match status" value="1"/>
</dbReference>
<keyword evidence="3 13" id="KW-0028">Amino-acid biosynthesis</keyword>
<feature type="binding site" evidence="13">
    <location>
        <begin position="160"/>
        <end position="161"/>
    </location>
    <ligand>
        <name>(S)-2,3,4,5-tetrahydrodipicolinate</name>
        <dbReference type="ChEBI" id="CHEBI:16845"/>
    </ligand>
</feature>
<comment type="subunit">
    <text evidence="13">Homotetramer.</text>
</comment>
<dbReference type="PROSITE" id="PS50890">
    <property type="entry name" value="PUA"/>
    <property type="match status" value="1"/>
</dbReference>
<keyword evidence="5 13" id="KW-0220">Diaminopimelate biosynthesis</keyword>
<dbReference type="GO" id="GO:0008839">
    <property type="term" value="F:4-hydroxy-tetrahydrodipicolinate reductase"/>
    <property type="evidence" value="ECO:0007669"/>
    <property type="project" value="UniProtKB-UniRule"/>
</dbReference>
<dbReference type="UniPathway" id="UPA00034">
    <property type="reaction ID" value="UER00018"/>
</dbReference>
<comment type="catalytic activity">
    <reaction evidence="11 13">
        <text>(S)-2,3,4,5-tetrahydrodipicolinate + NADP(+) + H2O = (2S,4S)-4-hydroxy-2,3,4,5-tetrahydrodipicolinate + NADPH + H(+)</text>
        <dbReference type="Rhea" id="RHEA:35331"/>
        <dbReference type="ChEBI" id="CHEBI:15377"/>
        <dbReference type="ChEBI" id="CHEBI:15378"/>
        <dbReference type="ChEBI" id="CHEBI:16845"/>
        <dbReference type="ChEBI" id="CHEBI:57783"/>
        <dbReference type="ChEBI" id="CHEBI:58349"/>
        <dbReference type="ChEBI" id="CHEBI:67139"/>
        <dbReference type="EC" id="1.17.1.8"/>
    </reaction>
</comment>
<dbReference type="GO" id="GO:0050661">
    <property type="term" value="F:NADP binding"/>
    <property type="evidence" value="ECO:0007669"/>
    <property type="project" value="UniProtKB-UniRule"/>
</dbReference>
<comment type="catalytic activity">
    <reaction evidence="12 13">
        <text>(S)-2,3,4,5-tetrahydrodipicolinate + NAD(+) + H2O = (2S,4S)-4-hydroxy-2,3,4,5-tetrahydrodipicolinate + NADH + H(+)</text>
        <dbReference type="Rhea" id="RHEA:35323"/>
        <dbReference type="ChEBI" id="CHEBI:15377"/>
        <dbReference type="ChEBI" id="CHEBI:15378"/>
        <dbReference type="ChEBI" id="CHEBI:16845"/>
        <dbReference type="ChEBI" id="CHEBI:57540"/>
        <dbReference type="ChEBI" id="CHEBI:57945"/>
        <dbReference type="ChEBI" id="CHEBI:67139"/>
        <dbReference type="EC" id="1.17.1.8"/>
    </reaction>
</comment>
<keyword evidence="8 13" id="KW-0457">Lysine biosynthesis</keyword>
<proteinExistence type="inferred from homology"/>
<dbReference type="PANTHER" id="PTHR20836:SF0">
    <property type="entry name" value="4-HYDROXY-TETRAHYDRODIPICOLINATE REDUCTASE 1, CHLOROPLASTIC-RELATED"/>
    <property type="match status" value="1"/>
</dbReference>
<dbReference type="GO" id="GO:0005737">
    <property type="term" value="C:cytoplasm"/>
    <property type="evidence" value="ECO:0007669"/>
    <property type="project" value="UniProtKB-SubCell"/>
</dbReference>
<feature type="binding site" evidence="13">
    <location>
        <position position="35"/>
    </location>
    <ligand>
        <name>NAD(+)</name>
        <dbReference type="ChEBI" id="CHEBI:57540"/>
    </ligand>
</feature>
<accession>A0A101FTD4</accession>
<comment type="caution">
    <text evidence="16">The sequence shown here is derived from an EMBL/GenBank/DDBJ whole genome shotgun (WGS) entry which is preliminary data.</text>
</comment>
<dbReference type="Pfam" id="PF01113">
    <property type="entry name" value="DapB_N"/>
    <property type="match status" value="1"/>
</dbReference>
<dbReference type="EMBL" id="LGFT01000037">
    <property type="protein sequence ID" value="KUK44016.1"/>
    <property type="molecule type" value="Genomic_DNA"/>
</dbReference>
<dbReference type="InterPro" id="IPR023940">
    <property type="entry name" value="DHDPR_bac"/>
</dbReference>
<dbReference type="SUPFAM" id="SSF51735">
    <property type="entry name" value="NAD(P)-binding Rossmann-fold domains"/>
    <property type="match status" value="1"/>
</dbReference>
<feature type="active site" description="Proton donor/acceptor" evidence="13">
    <location>
        <position position="150"/>
    </location>
</feature>
<dbReference type="EMBL" id="LGHB01000001">
    <property type="protein sequence ID" value="KUK97776.1"/>
    <property type="molecule type" value="Genomic_DNA"/>
</dbReference>
<evidence type="ECO:0000256" key="9">
    <source>
        <dbReference type="ARBA" id="ARBA00037922"/>
    </source>
</evidence>
<dbReference type="HAMAP" id="MF_00102">
    <property type="entry name" value="DapB"/>
    <property type="match status" value="1"/>
</dbReference>
<comment type="pathway">
    <text evidence="9 13">Amino-acid biosynthesis; L-lysine biosynthesis via DAP pathway; (S)-tetrahydrodipicolinate from L-aspartate: step 4/4.</text>
</comment>
<evidence type="ECO:0000259" key="15">
    <source>
        <dbReference type="Pfam" id="PF05173"/>
    </source>
</evidence>
<evidence type="ECO:0000256" key="10">
    <source>
        <dbReference type="ARBA" id="ARBA00038983"/>
    </source>
</evidence>
<feature type="domain" description="Dihydrodipicolinate reductase N-terminal" evidence="14">
    <location>
        <begin position="3"/>
        <end position="121"/>
    </location>
</feature>
<organism evidence="16 19">
    <name type="scientific">Methanothrix harundinacea</name>
    <dbReference type="NCBI Taxonomy" id="301375"/>
    <lineage>
        <taxon>Archaea</taxon>
        <taxon>Methanobacteriati</taxon>
        <taxon>Methanobacteriota</taxon>
        <taxon>Stenosarchaea group</taxon>
        <taxon>Methanomicrobia</taxon>
        <taxon>Methanotrichales</taxon>
        <taxon>Methanotrichaceae</taxon>
        <taxon>Methanothrix</taxon>
    </lineage>
</organism>
<dbReference type="InterPro" id="IPR022664">
    <property type="entry name" value="DapB_N_CS"/>
</dbReference>
<evidence type="ECO:0000313" key="17">
    <source>
        <dbReference type="EMBL" id="KUK97776.1"/>
    </source>
</evidence>
<evidence type="ECO:0000256" key="2">
    <source>
        <dbReference type="ARBA" id="ARBA00022490"/>
    </source>
</evidence>
<dbReference type="GO" id="GO:0051287">
    <property type="term" value="F:NAD binding"/>
    <property type="evidence" value="ECO:0007669"/>
    <property type="project" value="UniProtKB-UniRule"/>
</dbReference>
<dbReference type="InterPro" id="IPR036291">
    <property type="entry name" value="NAD(P)-bd_dom_sf"/>
</dbReference>
<evidence type="ECO:0000256" key="6">
    <source>
        <dbReference type="ARBA" id="ARBA00023002"/>
    </source>
</evidence>
<comment type="subcellular location">
    <subcellularLocation>
        <location evidence="13">Cytoplasm</location>
    </subcellularLocation>
</comment>
<dbReference type="EC" id="1.17.1.8" evidence="10 13"/>
<dbReference type="GO" id="GO:0009089">
    <property type="term" value="P:lysine biosynthetic process via diaminopimelate"/>
    <property type="evidence" value="ECO:0007669"/>
    <property type="project" value="UniProtKB-UniRule"/>
</dbReference>
<name>A0A101FTD4_9EURY</name>
<feature type="binding site" evidence="13">
    <location>
        <begin position="9"/>
        <end position="14"/>
    </location>
    <ligand>
        <name>NAD(+)</name>
        <dbReference type="ChEBI" id="CHEBI:57540"/>
    </ligand>
</feature>
<feature type="domain" description="Dihydrodipicolinate reductase C-terminal" evidence="15">
    <location>
        <begin position="124"/>
        <end position="254"/>
    </location>
</feature>